<organism evidence="2 3">
    <name type="scientific">Variovorax paradoxus</name>
    <dbReference type="NCBI Taxonomy" id="34073"/>
    <lineage>
        <taxon>Bacteria</taxon>
        <taxon>Pseudomonadati</taxon>
        <taxon>Pseudomonadota</taxon>
        <taxon>Betaproteobacteria</taxon>
        <taxon>Burkholderiales</taxon>
        <taxon>Comamonadaceae</taxon>
        <taxon>Variovorax</taxon>
    </lineage>
</organism>
<feature type="chain" id="PRO_5016022106" evidence="1">
    <location>
        <begin position="21"/>
        <end position="112"/>
    </location>
</feature>
<dbReference type="EMBL" id="QFPP01000326">
    <property type="protein sequence ID" value="PZQ68259.1"/>
    <property type="molecule type" value="Genomic_DNA"/>
</dbReference>
<gene>
    <name evidence="2" type="ORF">DI563_20630</name>
</gene>
<comment type="caution">
    <text evidence="2">The sequence shown here is derived from an EMBL/GenBank/DDBJ whole genome shotgun (WGS) entry which is preliminary data.</text>
</comment>
<evidence type="ECO:0000313" key="3">
    <source>
        <dbReference type="Proteomes" id="UP000249135"/>
    </source>
</evidence>
<protein>
    <submittedName>
        <fullName evidence="2">Uncharacterized protein</fullName>
    </submittedName>
</protein>
<keyword evidence="1" id="KW-0732">Signal</keyword>
<dbReference type="Proteomes" id="UP000249135">
    <property type="component" value="Unassembled WGS sequence"/>
</dbReference>
<name>A0A2W5PV37_VARPD</name>
<evidence type="ECO:0000313" key="2">
    <source>
        <dbReference type="EMBL" id="PZQ68259.1"/>
    </source>
</evidence>
<evidence type="ECO:0000256" key="1">
    <source>
        <dbReference type="SAM" id="SignalP"/>
    </source>
</evidence>
<reference evidence="2 3" key="1">
    <citation type="submission" date="2017-08" db="EMBL/GenBank/DDBJ databases">
        <title>Infants hospitalized years apart are colonized by the same room-sourced microbial strains.</title>
        <authorList>
            <person name="Brooks B."/>
            <person name="Olm M.R."/>
            <person name="Firek B.A."/>
            <person name="Baker R."/>
            <person name="Thomas B.C."/>
            <person name="Morowitz M.J."/>
            <person name="Banfield J.F."/>
        </authorList>
    </citation>
    <scope>NUCLEOTIDE SEQUENCE [LARGE SCALE GENOMIC DNA]</scope>
    <source>
        <strain evidence="2">S2_005_003_R2_41</strain>
    </source>
</reference>
<dbReference type="AlphaFoldDB" id="A0A2W5PV37"/>
<sequence>MKAWIVAFSLLLTQAGTAMAQTIAVPSDPRAHYELVGKVRRDDGLVEITTRRQGPSGTSFARREVDCRRRLFRYLGEGDTLEEARRPAPNPGRMSPLVDGSISDRIVRFACR</sequence>
<feature type="signal peptide" evidence="1">
    <location>
        <begin position="1"/>
        <end position="20"/>
    </location>
</feature>
<accession>A0A2W5PV37</accession>
<proteinExistence type="predicted"/>